<proteinExistence type="predicted"/>
<accession>A0ABT5KHW7</accession>
<feature type="transmembrane region" description="Helical" evidence="1">
    <location>
        <begin position="30"/>
        <end position="52"/>
    </location>
</feature>
<comment type="caution">
    <text evidence="3">The sequence shown here is derived from an EMBL/GenBank/DDBJ whole genome shotgun (WGS) entry which is preliminary data.</text>
</comment>
<keyword evidence="1" id="KW-1133">Transmembrane helix</keyword>
<dbReference type="Pfam" id="PF02517">
    <property type="entry name" value="Rce1-like"/>
    <property type="match status" value="1"/>
</dbReference>
<evidence type="ECO:0000313" key="3">
    <source>
        <dbReference type="EMBL" id="MDC8773540.1"/>
    </source>
</evidence>
<name>A0ABT5KHW7_9BURK</name>
<keyword evidence="3" id="KW-0645">Protease</keyword>
<reference evidence="3 4" key="1">
    <citation type="submission" date="2022-10" db="EMBL/GenBank/DDBJ databases">
        <title>Paucibacter sp. hw1 Genome sequencing.</title>
        <authorList>
            <person name="Park S."/>
        </authorList>
    </citation>
    <scope>NUCLEOTIDE SEQUENCE [LARGE SCALE GENOMIC DNA]</scope>
    <source>
        <strain evidence="4">hw1</strain>
    </source>
</reference>
<feature type="transmembrane region" description="Helical" evidence="1">
    <location>
        <begin position="58"/>
        <end position="76"/>
    </location>
</feature>
<feature type="transmembrane region" description="Helical" evidence="1">
    <location>
        <begin position="253"/>
        <end position="275"/>
    </location>
</feature>
<keyword evidence="1" id="KW-0472">Membrane</keyword>
<feature type="transmembrane region" description="Helical" evidence="1">
    <location>
        <begin position="97"/>
        <end position="119"/>
    </location>
</feature>
<protein>
    <submittedName>
        <fullName evidence="3">CPBP family intramembrane metalloprotease</fullName>
    </submittedName>
</protein>
<dbReference type="RefSeq" id="WP_273601708.1">
    <property type="nucleotide sequence ID" value="NZ_JAQQXT010000012.1"/>
</dbReference>
<keyword evidence="3" id="KW-0482">Metalloprotease</keyword>
<dbReference type="PANTHER" id="PTHR39430">
    <property type="entry name" value="MEMBRANE-ASSOCIATED PROTEASE-RELATED"/>
    <property type="match status" value="1"/>
</dbReference>
<dbReference type="InterPro" id="IPR003675">
    <property type="entry name" value="Rce1/LyrA-like_dom"/>
</dbReference>
<evidence type="ECO:0000313" key="4">
    <source>
        <dbReference type="Proteomes" id="UP001221189"/>
    </source>
</evidence>
<dbReference type="GO" id="GO:0008237">
    <property type="term" value="F:metallopeptidase activity"/>
    <property type="evidence" value="ECO:0007669"/>
    <property type="project" value="UniProtKB-KW"/>
</dbReference>
<gene>
    <name evidence="3" type="ORF">PRZ03_18340</name>
</gene>
<organism evidence="3 4">
    <name type="scientific">Roseateles albus</name>
    <dbReference type="NCBI Taxonomy" id="2987525"/>
    <lineage>
        <taxon>Bacteria</taxon>
        <taxon>Pseudomonadati</taxon>
        <taxon>Pseudomonadota</taxon>
        <taxon>Betaproteobacteria</taxon>
        <taxon>Burkholderiales</taxon>
        <taxon>Sphaerotilaceae</taxon>
        <taxon>Roseateles</taxon>
    </lineage>
</organism>
<evidence type="ECO:0000259" key="2">
    <source>
        <dbReference type="Pfam" id="PF02517"/>
    </source>
</evidence>
<keyword evidence="3" id="KW-0378">Hydrolase</keyword>
<keyword evidence="4" id="KW-1185">Reference proteome</keyword>
<sequence length="292" mass="31622">MTPNTFISEPGKPDTKPLLRRVVSHPLMRMLAASLAMVLPLTLSFALLQALLPKEMRVAWPNLLAALVCLLGYWTYANRVERREVTELSAPGAWASWARGAGLGLLLGLITLGPLWALGVYRIAGMGDGLSLIKQIPEMTLVAVMEELLIRGVIFRIAEQAWGSRRALCLSTLLFVAAHLPGEINPMGMLVTAAASLAFTAAYQLSRSLWSPIGMHFAWNYLFSAVFSVPVSGHEARGWLHGAMSGPTWLSGGAYGVEASAVALLVWALAAALLLRKAIARGKFMPRLKRPI</sequence>
<keyword evidence="1" id="KW-0812">Transmembrane</keyword>
<evidence type="ECO:0000256" key="1">
    <source>
        <dbReference type="SAM" id="Phobius"/>
    </source>
</evidence>
<feature type="transmembrane region" description="Helical" evidence="1">
    <location>
        <begin position="217"/>
        <end position="233"/>
    </location>
</feature>
<dbReference type="PANTHER" id="PTHR39430:SF1">
    <property type="entry name" value="PROTEASE"/>
    <property type="match status" value="1"/>
</dbReference>
<dbReference type="EMBL" id="JAQQXT010000012">
    <property type="protein sequence ID" value="MDC8773540.1"/>
    <property type="molecule type" value="Genomic_DNA"/>
</dbReference>
<feature type="domain" description="CAAX prenyl protease 2/Lysostaphin resistance protein A-like" evidence="2">
    <location>
        <begin position="139"/>
        <end position="222"/>
    </location>
</feature>
<dbReference type="Proteomes" id="UP001221189">
    <property type="component" value="Unassembled WGS sequence"/>
</dbReference>